<dbReference type="InterPro" id="IPR011059">
    <property type="entry name" value="Metal-dep_hydrolase_composite"/>
</dbReference>
<dbReference type="Gene3D" id="3.20.20.140">
    <property type="entry name" value="Metal-dependent hydrolases"/>
    <property type="match status" value="1"/>
</dbReference>
<gene>
    <name evidence="8" type="ORF">JKK62_06310</name>
</gene>
<dbReference type="PANTHER" id="PTHR43668:SF2">
    <property type="entry name" value="ALLANTOINASE"/>
    <property type="match status" value="1"/>
</dbReference>
<dbReference type="RefSeq" id="WP_201427172.1">
    <property type="nucleotide sequence ID" value="NZ_JAEQMG010000048.1"/>
</dbReference>
<sequence>MSGMKVYACKRIEKTDVLPSVDSALFCPEDFSQCSDNIVVFPGFCDVHVHFREPGFSYKEKIATGSAAAARGGYTAVCTMPNLNPVPDSVDNLRRQLEIIERDAVIEVLPYGAITVGERGEQLADLEGMAKDVVAFSDDGRGVQDAAMMREAMTRAKALGKLIVAHCEDNSLLHGGYIHDGDYAKAHGHRGICSQSEWGPIKRDIELCRETGCGYHVCHISTKESVELIRQAKAEGVDITCETAPHYLVMDDSDLKEDGRFKMNPPLRDKADREALLQGIKDGTIDMISTDHAPHSAEEKARGLEKSAFGIVGIETAFPVLYTKLVKTGFITMDRLMELLVFNARERFNIPLKKNDYTIWDLDKEFTVDPAVFRSMGRATPFEGWKLNGVCLMTVKDGVKVYSI</sequence>
<evidence type="ECO:0000256" key="3">
    <source>
        <dbReference type="ARBA" id="ARBA00010286"/>
    </source>
</evidence>
<dbReference type="SUPFAM" id="SSF51338">
    <property type="entry name" value="Composite domain of metallo-dependent hydrolases"/>
    <property type="match status" value="1"/>
</dbReference>
<evidence type="ECO:0000256" key="5">
    <source>
        <dbReference type="ARBA" id="ARBA00022801"/>
    </source>
</evidence>
<dbReference type="InterPro" id="IPR024403">
    <property type="entry name" value="DHOase_cat"/>
</dbReference>
<dbReference type="NCBIfam" id="TIGR00857">
    <property type="entry name" value="pyrC_multi"/>
    <property type="match status" value="1"/>
</dbReference>
<dbReference type="InterPro" id="IPR002195">
    <property type="entry name" value="Dihydroorotase_CS"/>
</dbReference>
<dbReference type="EMBL" id="JAEQMG010000048">
    <property type="protein sequence ID" value="MBK6088272.1"/>
    <property type="molecule type" value="Genomic_DNA"/>
</dbReference>
<reference evidence="8" key="1">
    <citation type="submission" date="2021-01" db="EMBL/GenBank/DDBJ databases">
        <title>Genome public.</title>
        <authorList>
            <person name="Liu C."/>
            <person name="Sun Q."/>
        </authorList>
    </citation>
    <scope>NUCLEOTIDE SEQUENCE</scope>
    <source>
        <strain evidence="8">M6</strain>
    </source>
</reference>
<accession>A0A934U3E4</accession>
<dbReference type="GO" id="GO:0005737">
    <property type="term" value="C:cytoplasm"/>
    <property type="evidence" value="ECO:0007669"/>
    <property type="project" value="TreeGrafter"/>
</dbReference>
<dbReference type="CDD" id="cd01317">
    <property type="entry name" value="DHOase_IIa"/>
    <property type="match status" value="1"/>
</dbReference>
<dbReference type="Pfam" id="PF12890">
    <property type="entry name" value="DHOase"/>
    <property type="match status" value="1"/>
</dbReference>
<comment type="function">
    <text evidence="2">Catalyzes the reversible cyclization of carbamoyl aspartate to dihydroorotate.</text>
</comment>
<keyword evidence="4" id="KW-0479">Metal-binding</keyword>
<evidence type="ECO:0000313" key="9">
    <source>
        <dbReference type="Proteomes" id="UP000633365"/>
    </source>
</evidence>
<dbReference type="GO" id="GO:0046872">
    <property type="term" value="F:metal ion binding"/>
    <property type="evidence" value="ECO:0007669"/>
    <property type="project" value="UniProtKB-KW"/>
</dbReference>
<dbReference type="InterPro" id="IPR032466">
    <property type="entry name" value="Metal_Hydrolase"/>
</dbReference>
<dbReference type="Proteomes" id="UP000633365">
    <property type="component" value="Unassembled WGS sequence"/>
</dbReference>
<feature type="domain" description="Dihydroorotase catalytic" evidence="7">
    <location>
        <begin position="39"/>
        <end position="225"/>
    </location>
</feature>
<protein>
    <submittedName>
        <fullName evidence="8">Dihydroorotase</fullName>
    </submittedName>
</protein>
<evidence type="ECO:0000313" key="8">
    <source>
        <dbReference type="EMBL" id="MBK6088272.1"/>
    </source>
</evidence>
<dbReference type="AlphaFoldDB" id="A0A934U3E4"/>
<keyword evidence="9" id="KW-1185">Reference proteome</keyword>
<evidence type="ECO:0000259" key="7">
    <source>
        <dbReference type="Pfam" id="PF12890"/>
    </source>
</evidence>
<dbReference type="PROSITE" id="PS00482">
    <property type="entry name" value="DIHYDROOROTASE_1"/>
    <property type="match status" value="1"/>
</dbReference>
<evidence type="ECO:0000256" key="4">
    <source>
        <dbReference type="ARBA" id="ARBA00022723"/>
    </source>
</evidence>
<organism evidence="8 9">
    <name type="scientific">Ruminococcus difficilis</name>
    <dbReference type="NCBI Taxonomy" id="2763069"/>
    <lineage>
        <taxon>Bacteria</taxon>
        <taxon>Bacillati</taxon>
        <taxon>Bacillota</taxon>
        <taxon>Clostridia</taxon>
        <taxon>Eubacteriales</taxon>
        <taxon>Oscillospiraceae</taxon>
        <taxon>Ruminococcus</taxon>
    </lineage>
</organism>
<dbReference type="GO" id="GO:0004151">
    <property type="term" value="F:dihydroorotase activity"/>
    <property type="evidence" value="ECO:0007669"/>
    <property type="project" value="InterPro"/>
</dbReference>
<evidence type="ECO:0000256" key="6">
    <source>
        <dbReference type="ARBA" id="ARBA00022975"/>
    </source>
</evidence>
<dbReference type="InterPro" id="IPR004722">
    <property type="entry name" value="DHOase"/>
</dbReference>
<dbReference type="PANTHER" id="PTHR43668">
    <property type="entry name" value="ALLANTOINASE"/>
    <property type="match status" value="1"/>
</dbReference>
<dbReference type="Gene3D" id="2.30.40.10">
    <property type="entry name" value="Urease, subunit C, domain 1"/>
    <property type="match status" value="1"/>
</dbReference>
<proteinExistence type="inferred from homology"/>
<dbReference type="SUPFAM" id="SSF51556">
    <property type="entry name" value="Metallo-dependent hydrolases"/>
    <property type="match status" value="1"/>
</dbReference>
<keyword evidence="5" id="KW-0378">Hydrolase</keyword>
<keyword evidence="6" id="KW-0665">Pyrimidine biosynthesis</keyword>
<dbReference type="PROSITE" id="PS00483">
    <property type="entry name" value="DIHYDROOROTASE_2"/>
    <property type="match status" value="1"/>
</dbReference>
<comment type="caution">
    <text evidence="8">The sequence shown here is derived from an EMBL/GenBank/DDBJ whole genome shotgun (WGS) entry which is preliminary data.</text>
</comment>
<name>A0A934U3E4_9FIRM</name>
<evidence type="ECO:0000256" key="2">
    <source>
        <dbReference type="ARBA" id="ARBA00002368"/>
    </source>
</evidence>
<dbReference type="GO" id="GO:0006221">
    <property type="term" value="P:pyrimidine nucleotide biosynthetic process"/>
    <property type="evidence" value="ECO:0007669"/>
    <property type="project" value="UniProtKB-KW"/>
</dbReference>
<evidence type="ECO:0000256" key="1">
    <source>
        <dbReference type="ARBA" id="ARBA00001947"/>
    </source>
</evidence>
<comment type="similarity">
    <text evidence="3">Belongs to the metallo-dependent hydrolases superfamily. DHOase family. Class I DHOase subfamily.</text>
</comment>
<dbReference type="GO" id="GO:0004038">
    <property type="term" value="F:allantoinase activity"/>
    <property type="evidence" value="ECO:0007669"/>
    <property type="project" value="TreeGrafter"/>
</dbReference>
<dbReference type="InterPro" id="IPR050138">
    <property type="entry name" value="DHOase/Allantoinase_Hydrolase"/>
</dbReference>
<dbReference type="GO" id="GO:0006145">
    <property type="term" value="P:purine nucleobase catabolic process"/>
    <property type="evidence" value="ECO:0007669"/>
    <property type="project" value="TreeGrafter"/>
</dbReference>
<comment type="cofactor">
    <cofactor evidence="1">
        <name>Zn(2+)</name>
        <dbReference type="ChEBI" id="CHEBI:29105"/>
    </cofactor>
</comment>